<dbReference type="Proteomes" id="UP000001307">
    <property type="component" value="Unassembled WGS sequence"/>
</dbReference>
<dbReference type="InterPro" id="IPR045860">
    <property type="entry name" value="Snake_toxin-like_sf"/>
</dbReference>
<protein>
    <recommendedName>
        <fullName evidence="2">Fibronectin type-III domain-containing protein</fullName>
    </recommendedName>
</protein>
<feature type="domain" description="Fibronectin type-III" evidence="2">
    <location>
        <begin position="98"/>
        <end position="190"/>
    </location>
</feature>
<evidence type="ECO:0000256" key="1">
    <source>
        <dbReference type="ARBA" id="ARBA00022737"/>
    </source>
</evidence>
<gene>
    <name evidence="3" type="ORF">GSOID_T00009070001</name>
</gene>
<dbReference type="InterPro" id="IPR036116">
    <property type="entry name" value="FN3_sf"/>
</dbReference>
<dbReference type="SUPFAM" id="SSF57302">
    <property type="entry name" value="Snake toxin-like"/>
    <property type="match status" value="1"/>
</dbReference>
<keyword evidence="4" id="KW-1185">Reference proteome</keyword>
<dbReference type="Gene3D" id="2.60.40.10">
    <property type="entry name" value="Immunoglobulins"/>
    <property type="match status" value="5"/>
</dbReference>
<dbReference type="InterPro" id="IPR003961">
    <property type="entry name" value="FN3_dom"/>
</dbReference>
<dbReference type="PROSITE" id="PS50853">
    <property type="entry name" value="FN3"/>
    <property type="match status" value="4"/>
</dbReference>
<proteinExistence type="predicted"/>
<accession>E4WW09</accession>
<dbReference type="InterPro" id="IPR013783">
    <property type="entry name" value="Ig-like_fold"/>
</dbReference>
<dbReference type="SUPFAM" id="SSF49265">
    <property type="entry name" value="Fibronectin type III"/>
    <property type="match status" value="5"/>
</dbReference>
<dbReference type="OrthoDB" id="261433at2759"/>
<feature type="domain" description="Fibronectin type-III" evidence="2">
    <location>
        <begin position="272"/>
        <end position="361"/>
    </location>
</feature>
<dbReference type="CDD" id="cd00063">
    <property type="entry name" value="FN3"/>
    <property type="match status" value="3"/>
</dbReference>
<evidence type="ECO:0000259" key="2">
    <source>
        <dbReference type="PROSITE" id="PS50853"/>
    </source>
</evidence>
<name>E4WW09_OIKDI</name>
<feature type="domain" description="Fibronectin type-III" evidence="2">
    <location>
        <begin position="534"/>
        <end position="621"/>
    </location>
</feature>
<dbReference type="CDD" id="cd23539">
    <property type="entry name" value="TFP_LU_ECD_CinHb4_like"/>
    <property type="match status" value="1"/>
</dbReference>
<keyword evidence="1" id="KW-0677">Repeat</keyword>
<dbReference type="PANTHER" id="PTHR46708">
    <property type="entry name" value="TENASCIN"/>
    <property type="match status" value="1"/>
</dbReference>
<dbReference type="AlphaFoldDB" id="E4WW09"/>
<evidence type="ECO:0000313" key="3">
    <source>
        <dbReference type="EMBL" id="CBY21312.1"/>
    </source>
</evidence>
<dbReference type="InParanoid" id="E4WW09"/>
<dbReference type="EMBL" id="FN653017">
    <property type="protein sequence ID" value="CBY21312.1"/>
    <property type="molecule type" value="Genomic_DNA"/>
</dbReference>
<organism evidence="3">
    <name type="scientific">Oikopleura dioica</name>
    <name type="common">Tunicate</name>
    <dbReference type="NCBI Taxonomy" id="34765"/>
    <lineage>
        <taxon>Eukaryota</taxon>
        <taxon>Metazoa</taxon>
        <taxon>Chordata</taxon>
        <taxon>Tunicata</taxon>
        <taxon>Appendicularia</taxon>
        <taxon>Copelata</taxon>
        <taxon>Oikopleuridae</taxon>
        <taxon>Oikopleura</taxon>
    </lineage>
</organism>
<sequence>MSVATFETAPSPPDVSVSAVRTDEFTISWSEVANASLIEIAVVPAPALSGDGVFKLHSADRQFTLERLDAETVYHVTLKALIQSVIVTDSIQLNQLTAPLPPVVYATEIRSSSMEIQWTTIPEAAHYVLNVYPRPESLPGSAEESFELLENSILLTELRAETRYEITVWAVLISGSTTNEAVVSQTTAPLPPKIILKEARTTRAALIFTPIKSTIEYKITVDPPVAGISDFSRTSTKLDLLQTRPDVEYTVTIIAQLEGKATDSRALTFSSAPPPVVASGKDKRSTSIRINWDPVPEAHRYYAEITPPTNSGISRIPIYTNFVQLSDLKEDTFYNMTITAVSARSTWTTDDHICEFSTAPKMSKLTTIDVTSHAMMLSWLEVDKIEMYRLEFSPSIGASKYETAFDLFVDNMEPDTEYEIAIIGIGDDFETDPYRLKRFTAPPAPVINFPSIKSRRLDLEWNSLPDDYYWIVNIYPVPAGHEDTWPLKTEETTFTALGLEPESEYSFTIRAVSEQRALVTDLTTIGQKTAPLGPPIKVPNHTVRTTSAVVEWEEIPTAISYKVFAKSLHSGSYDVHYTTSAISHVLQDLQALAEYEVSVLALLVGNGVTDVTITTFMTAPEPPTFEVVRARVKKDSTVHVNSTWSSITDDDEYFINMSPPTGSFRSQLVTKSNEQFHITGLALGRPYRFGIFAKLPDGKRTDVRSVVYQTPSSPRCYECSSVSDPKDCIAEVACPLNSGYSCMTFDRRENGRRMLTRGCKKRDACETQRKSHKCSSKHRHSCVLVGCCNEDLCNEGDRLN</sequence>
<evidence type="ECO:0000313" key="4">
    <source>
        <dbReference type="Proteomes" id="UP000001307"/>
    </source>
</evidence>
<dbReference type="InterPro" id="IPR050991">
    <property type="entry name" value="ECM_Regulatory_Proteins"/>
</dbReference>
<dbReference type="SMART" id="SM00060">
    <property type="entry name" value="FN3"/>
    <property type="match status" value="8"/>
</dbReference>
<feature type="domain" description="Fibronectin type-III" evidence="2">
    <location>
        <begin position="442"/>
        <end position="532"/>
    </location>
</feature>
<dbReference type="PANTHER" id="PTHR46708:SF2">
    <property type="entry name" value="FIBRONECTIN TYPE-III DOMAIN-CONTAINING PROTEIN"/>
    <property type="match status" value="1"/>
</dbReference>
<reference evidence="3" key="1">
    <citation type="journal article" date="2010" name="Science">
        <title>Plasticity of animal genome architecture unmasked by rapid evolution of a pelagic tunicate.</title>
        <authorList>
            <person name="Denoeud F."/>
            <person name="Henriet S."/>
            <person name="Mungpakdee S."/>
            <person name="Aury J.M."/>
            <person name="Da Silva C."/>
            <person name="Brinkmann H."/>
            <person name="Mikhaleva J."/>
            <person name="Olsen L.C."/>
            <person name="Jubin C."/>
            <person name="Canestro C."/>
            <person name="Bouquet J.M."/>
            <person name="Danks G."/>
            <person name="Poulain J."/>
            <person name="Campsteijn C."/>
            <person name="Adamski M."/>
            <person name="Cross I."/>
            <person name="Yadetie F."/>
            <person name="Muffato M."/>
            <person name="Louis A."/>
            <person name="Butcher S."/>
            <person name="Tsagkogeorga G."/>
            <person name="Konrad A."/>
            <person name="Singh S."/>
            <person name="Jensen M.F."/>
            <person name="Cong E.H."/>
            <person name="Eikeseth-Otteraa H."/>
            <person name="Noel B."/>
            <person name="Anthouard V."/>
            <person name="Porcel B.M."/>
            <person name="Kachouri-Lafond R."/>
            <person name="Nishino A."/>
            <person name="Ugolini M."/>
            <person name="Chourrout P."/>
            <person name="Nishida H."/>
            <person name="Aasland R."/>
            <person name="Huzurbazar S."/>
            <person name="Westhof E."/>
            <person name="Delsuc F."/>
            <person name="Lehrach H."/>
            <person name="Reinhardt R."/>
            <person name="Weissenbach J."/>
            <person name="Roy S.W."/>
            <person name="Artiguenave F."/>
            <person name="Postlethwait J.H."/>
            <person name="Manak J.R."/>
            <person name="Thompson E.M."/>
            <person name="Jaillon O."/>
            <person name="Du Pasquier L."/>
            <person name="Boudinot P."/>
            <person name="Liberles D.A."/>
            <person name="Volff J.N."/>
            <person name="Philippe H."/>
            <person name="Lenhard B."/>
            <person name="Roest Crollius H."/>
            <person name="Wincker P."/>
            <person name="Chourrout D."/>
        </authorList>
    </citation>
    <scope>NUCLEOTIDE SEQUENCE [LARGE SCALE GENOMIC DNA]</scope>
</reference>